<sequence length="55" mass="6276">MIIAKKVAAQKGIDQEGYRVTRCNETADWWPFSTPGMSTFLLLKIAMKKCLWDPS</sequence>
<organism evidence="1 2">
    <name type="scientific">Porites evermanni</name>
    <dbReference type="NCBI Taxonomy" id="104178"/>
    <lineage>
        <taxon>Eukaryota</taxon>
        <taxon>Metazoa</taxon>
        <taxon>Cnidaria</taxon>
        <taxon>Anthozoa</taxon>
        <taxon>Hexacorallia</taxon>
        <taxon>Scleractinia</taxon>
        <taxon>Fungiina</taxon>
        <taxon>Poritidae</taxon>
        <taxon>Porites</taxon>
    </lineage>
</organism>
<keyword evidence="2" id="KW-1185">Reference proteome</keyword>
<comment type="caution">
    <text evidence="1">The sequence shown here is derived from an EMBL/GenBank/DDBJ whole genome shotgun (WGS) entry which is preliminary data.</text>
</comment>
<gene>
    <name evidence="1" type="ORF">PEVE_00033740</name>
</gene>
<reference evidence="1 2" key="1">
    <citation type="submission" date="2022-05" db="EMBL/GenBank/DDBJ databases">
        <authorList>
            <consortium name="Genoscope - CEA"/>
            <person name="William W."/>
        </authorList>
    </citation>
    <scope>NUCLEOTIDE SEQUENCE [LARGE SCALE GENOMIC DNA]</scope>
</reference>
<evidence type="ECO:0000313" key="1">
    <source>
        <dbReference type="EMBL" id="CAH3196839.1"/>
    </source>
</evidence>
<name>A0ABN8T0P0_9CNID</name>
<proteinExistence type="predicted"/>
<dbReference type="EMBL" id="CALNXI010005023">
    <property type="protein sequence ID" value="CAH3196839.1"/>
    <property type="molecule type" value="Genomic_DNA"/>
</dbReference>
<accession>A0ABN8T0P0</accession>
<dbReference type="Proteomes" id="UP001159427">
    <property type="component" value="Unassembled WGS sequence"/>
</dbReference>
<protein>
    <submittedName>
        <fullName evidence="1">Uncharacterized protein</fullName>
    </submittedName>
</protein>
<evidence type="ECO:0000313" key="2">
    <source>
        <dbReference type="Proteomes" id="UP001159427"/>
    </source>
</evidence>